<feature type="region of interest" description="Disordered" evidence="1">
    <location>
        <begin position="267"/>
        <end position="303"/>
    </location>
</feature>
<dbReference type="OrthoDB" id="2398441at2759"/>
<evidence type="ECO:0000256" key="1">
    <source>
        <dbReference type="SAM" id="MobiDB-lite"/>
    </source>
</evidence>
<feature type="compositionally biased region" description="Polar residues" evidence="1">
    <location>
        <begin position="139"/>
        <end position="151"/>
    </location>
</feature>
<organism evidence="2 3">
    <name type="scientific">Trichoderma citrinoviride</name>
    <dbReference type="NCBI Taxonomy" id="58853"/>
    <lineage>
        <taxon>Eukaryota</taxon>
        <taxon>Fungi</taxon>
        <taxon>Dikarya</taxon>
        <taxon>Ascomycota</taxon>
        <taxon>Pezizomycotina</taxon>
        <taxon>Sordariomycetes</taxon>
        <taxon>Hypocreomycetidae</taxon>
        <taxon>Hypocreales</taxon>
        <taxon>Hypocreaceae</taxon>
        <taxon>Trichoderma</taxon>
    </lineage>
</organism>
<feature type="compositionally biased region" description="Polar residues" evidence="1">
    <location>
        <begin position="59"/>
        <end position="70"/>
    </location>
</feature>
<accession>A0A2T4B6X7</accession>
<name>A0A2T4B6X7_9HYPO</name>
<dbReference type="RefSeq" id="XP_024748404.1">
    <property type="nucleotide sequence ID" value="XM_024895376.1"/>
</dbReference>
<dbReference type="AlphaFoldDB" id="A0A2T4B6X7"/>
<feature type="compositionally biased region" description="Low complexity" evidence="1">
    <location>
        <begin position="102"/>
        <end position="118"/>
    </location>
</feature>
<proteinExistence type="predicted"/>
<protein>
    <submittedName>
        <fullName evidence="2">Uncharacterized protein</fullName>
    </submittedName>
</protein>
<feature type="compositionally biased region" description="Polar residues" evidence="1">
    <location>
        <begin position="163"/>
        <end position="177"/>
    </location>
</feature>
<dbReference type="InterPro" id="IPR038886">
    <property type="entry name" value="E3_SLX5/Rfp1"/>
</dbReference>
<gene>
    <name evidence="2" type="ORF">BBK36DRAFT_1169860</name>
</gene>
<dbReference type="PANTHER" id="PTHR28042">
    <property type="entry name" value="E3 UBIQUITIN-PROTEIN LIGASE COMPLEX SLX5-SLX8 SUBUNIT SLX5"/>
    <property type="match status" value="1"/>
</dbReference>
<reference evidence="3" key="1">
    <citation type="submission" date="2016-07" db="EMBL/GenBank/DDBJ databases">
        <title>Multiple horizontal gene transfer events from other fungi enriched the ability of initially mycotrophic Trichoderma (Ascomycota) to feed on dead plant biomass.</title>
        <authorList>
            <consortium name="DOE Joint Genome Institute"/>
            <person name="Atanasova L."/>
            <person name="Chenthamara K."/>
            <person name="Zhang J."/>
            <person name="Grujic M."/>
            <person name="Henrissat B."/>
            <person name="Kuo A."/>
            <person name="Aerts A."/>
            <person name="Salamov A."/>
            <person name="Lipzen A."/>
            <person name="Labutti K."/>
            <person name="Barry K."/>
            <person name="Miao Y."/>
            <person name="Rahimi M.J."/>
            <person name="Shen Q."/>
            <person name="Grigoriev I.V."/>
            <person name="Kubicek C.P."/>
            <person name="Druzhinina I.S."/>
        </authorList>
    </citation>
    <scope>NUCLEOTIDE SEQUENCE [LARGE SCALE GENOMIC DNA]</scope>
    <source>
        <strain evidence="3">TUCIM 6016</strain>
    </source>
</reference>
<dbReference type="GO" id="GO:0004842">
    <property type="term" value="F:ubiquitin-protein transferase activity"/>
    <property type="evidence" value="ECO:0007669"/>
    <property type="project" value="TreeGrafter"/>
</dbReference>
<dbReference type="PANTHER" id="PTHR28042:SF1">
    <property type="entry name" value="E3 UBIQUITIN-PROTEIN LIGASE COMPLEX SLX5-SLX8 SUBUNIT SLX5"/>
    <property type="match status" value="1"/>
</dbReference>
<dbReference type="EMBL" id="KZ680215">
    <property type="protein sequence ID" value="PTB65084.1"/>
    <property type="molecule type" value="Genomic_DNA"/>
</dbReference>
<keyword evidence="3" id="KW-1185">Reference proteome</keyword>
<feature type="compositionally biased region" description="Basic residues" evidence="1">
    <location>
        <begin position="209"/>
        <end position="223"/>
    </location>
</feature>
<dbReference type="GeneID" id="36603494"/>
<dbReference type="Proteomes" id="UP000241546">
    <property type="component" value="Unassembled WGS sequence"/>
</dbReference>
<dbReference type="SUPFAM" id="SSF57850">
    <property type="entry name" value="RING/U-box"/>
    <property type="match status" value="1"/>
</dbReference>
<evidence type="ECO:0000313" key="3">
    <source>
        <dbReference type="Proteomes" id="UP000241546"/>
    </source>
</evidence>
<dbReference type="GO" id="GO:0033768">
    <property type="term" value="C:SUMO-targeted ubiquitin ligase complex"/>
    <property type="evidence" value="ECO:0007669"/>
    <property type="project" value="TreeGrafter"/>
</dbReference>
<evidence type="ECO:0000313" key="2">
    <source>
        <dbReference type="EMBL" id="PTB65084.1"/>
    </source>
</evidence>
<feature type="compositionally biased region" description="Polar residues" evidence="1">
    <location>
        <begin position="23"/>
        <end position="34"/>
    </location>
</feature>
<feature type="region of interest" description="Disordered" evidence="1">
    <location>
        <begin position="22"/>
        <end position="226"/>
    </location>
</feature>
<sequence length="408" mass="44534">MSRSGDEGLELSSDDDLIEVQFDVSQASAPSSRGHSIFENLLHPQGVPSRGRPAADSTMAGSVSLRPTASHSRRPQPAQSSTASQPRGRHSHPQSQQASMLRAWAGASASSSESRPPATTYIDLTDEPDSPVERRRTQASDPQAMLQQVPNNIAGRHPRRTNSQRISPPQLARSDSTLVGGPSSYIDLTVDEDEQQQQQQRSGREHWRTRAAHQHPHHHHHNTRHGDDRLVALRLMSGSHQEQLESGIRVLGRTLADFLNGSLGATLSQSRFPAEPESRPKPPMEPIPSATAGFTRDTRADGGQSEELVTICPACNEELAYDPTESSTPSKKRKRAVGEHHFWALKSCGHVYCAECFENRKPTKNAPEGVGFRYPPGKSNATPNDILCAVDGCGTKVASKTEWVGIFL</sequence>